<accession>A0A0D2KXA3</accession>
<gene>
    <name evidence="2" type="ORF">Z520_02986</name>
</gene>
<keyword evidence="3" id="KW-1185">Reference proteome</keyword>
<dbReference type="Proteomes" id="UP000053411">
    <property type="component" value="Unassembled WGS sequence"/>
</dbReference>
<dbReference type="RefSeq" id="XP_016635556.1">
    <property type="nucleotide sequence ID" value="XM_016773499.1"/>
</dbReference>
<evidence type="ECO:0000313" key="3">
    <source>
        <dbReference type="Proteomes" id="UP000053411"/>
    </source>
</evidence>
<dbReference type="AlphaFoldDB" id="A0A0D2KXA3"/>
<name>A0A0D2KXA3_9EURO</name>
<dbReference type="VEuPathDB" id="FungiDB:Z520_02986"/>
<dbReference type="OrthoDB" id="3525185at2759"/>
<dbReference type="PANTHER" id="PTHR38111">
    <property type="entry name" value="ZN(2)-C6 FUNGAL-TYPE DOMAIN-CONTAINING PROTEIN-RELATED"/>
    <property type="match status" value="1"/>
</dbReference>
<evidence type="ECO:0000256" key="1">
    <source>
        <dbReference type="SAM" id="MobiDB-lite"/>
    </source>
</evidence>
<dbReference type="InterPro" id="IPR053178">
    <property type="entry name" value="Osmoadaptation_assoc"/>
</dbReference>
<proteinExistence type="predicted"/>
<dbReference type="STRING" id="1442371.A0A0D2KXA3"/>
<evidence type="ECO:0000313" key="2">
    <source>
        <dbReference type="EMBL" id="KIY01434.1"/>
    </source>
</evidence>
<reference evidence="2 3" key="1">
    <citation type="submission" date="2015-01" db="EMBL/GenBank/DDBJ databases">
        <title>The Genome Sequence of Fonsecaea multimorphosa CBS 102226.</title>
        <authorList>
            <consortium name="The Broad Institute Genomics Platform"/>
            <person name="Cuomo C."/>
            <person name="de Hoog S."/>
            <person name="Gorbushina A."/>
            <person name="Stielow B."/>
            <person name="Teixiera M."/>
            <person name="Abouelleil A."/>
            <person name="Chapman S.B."/>
            <person name="Priest M."/>
            <person name="Young S.K."/>
            <person name="Wortman J."/>
            <person name="Nusbaum C."/>
            <person name="Birren B."/>
        </authorList>
    </citation>
    <scope>NUCLEOTIDE SEQUENCE [LARGE SCALE GENOMIC DNA]</scope>
    <source>
        <strain evidence="2 3">CBS 102226</strain>
    </source>
</reference>
<protein>
    <submittedName>
        <fullName evidence="2">Uncharacterized protein</fullName>
    </submittedName>
</protein>
<organism evidence="2 3">
    <name type="scientific">Fonsecaea multimorphosa CBS 102226</name>
    <dbReference type="NCBI Taxonomy" id="1442371"/>
    <lineage>
        <taxon>Eukaryota</taxon>
        <taxon>Fungi</taxon>
        <taxon>Dikarya</taxon>
        <taxon>Ascomycota</taxon>
        <taxon>Pezizomycotina</taxon>
        <taxon>Eurotiomycetes</taxon>
        <taxon>Chaetothyriomycetidae</taxon>
        <taxon>Chaetothyriales</taxon>
        <taxon>Herpotrichiellaceae</taxon>
        <taxon>Fonsecaea</taxon>
    </lineage>
</organism>
<feature type="region of interest" description="Disordered" evidence="1">
    <location>
        <begin position="1"/>
        <end position="20"/>
    </location>
</feature>
<sequence length="503" mass="57054">MPIGRPRIPGTEAERAEARRNKVRANVQAFRRRQKEKQLAEQMIRMQTREDGLLPKHQTLAGQQSAIAILPHSCPRACEPSAFPPDDPEFWLWAIPSEMGVRLVGSTYHVAFVHALKNRFVKLQTVREQAKHRAEQQLSICCSTWTSTATLEIDRSETAVLMEALLAASLAKVGKERNEPEMVLQGAYMHNRALQRLRYSLKRYQDGDTTVSPTLLSSTMLICAMSELITHKSWDNFNCHLLGVGALIFHYGAEGLNQQAFQERFYGYRAIQTPFLFMKRQMSFLSESQWIDFPSKEEVELAQHPLQSMLDIALKALPELVEEEPPKNWSLDRLKEGYGKVGAIVAELTAWERQLRSQHGGNLYTKVKASWEGVYEHRLDFPNPSIAVTFAMYTAVKIQVAKFVADLSEEIASRASLNDIDRSSAVLEALRWAHLACESLEYFHTGEPEVAGRIATLWPLDTAWELFTQLEAEGSLDISQEIAWCRSAAERSANLGVPPFQWR</sequence>
<dbReference type="GeneID" id="27708732"/>
<dbReference type="EMBL" id="KN848065">
    <property type="protein sequence ID" value="KIY01434.1"/>
    <property type="molecule type" value="Genomic_DNA"/>
</dbReference>